<evidence type="ECO:0000256" key="7">
    <source>
        <dbReference type="ARBA" id="ARBA00023136"/>
    </source>
</evidence>
<dbReference type="InterPro" id="IPR027417">
    <property type="entry name" value="P-loop_NTPase"/>
</dbReference>
<dbReference type="InterPro" id="IPR017871">
    <property type="entry name" value="ABC_transporter-like_CS"/>
</dbReference>
<keyword evidence="4" id="KW-1003">Cell membrane</keyword>
<evidence type="ECO:0000259" key="8">
    <source>
        <dbReference type="PROSITE" id="PS50893"/>
    </source>
</evidence>
<evidence type="ECO:0000256" key="1">
    <source>
        <dbReference type="ARBA" id="ARBA00004202"/>
    </source>
</evidence>
<evidence type="ECO:0000256" key="6">
    <source>
        <dbReference type="ARBA" id="ARBA00022840"/>
    </source>
</evidence>
<proteinExistence type="inferred from homology"/>
<dbReference type="GO" id="GO:0005524">
    <property type="term" value="F:ATP binding"/>
    <property type="evidence" value="ECO:0007669"/>
    <property type="project" value="UniProtKB-KW"/>
</dbReference>
<dbReference type="AlphaFoldDB" id="A0A2N5ZGD9"/>
<evidence type="ECO:0000313" key="10">
    <source>
        <dbReference type="Proteomes" id="UP000234857"/>
    </source>
</evidence>
<comment type="caution">
    <text evidence="9">The sequence shown here is derived from an EMBL/GenBank/DDBJ whole genome shotgun (WGS) entry which is preliminary data.</text>
</comment>
<comment type="subcellular location">
    <subcellularLocation>
        <location evidence="1">Cell membrane</location>
        <topology evidence="1">Peripheral membrane protein</topology>
    </subcellularLocation>
</comment>
<evidence type="ECO:0000313" key="9">
    <source>
        <dbReference type="EMBL" id="PLX17706.1"/>
    </source>
</evidence>
<evidence type="ECO:0000256" key="2">
    <source>
        <dbReference type="ARBA" id="ARBA00005417"/>
    </source>
</evidence>
<dbReference type="SUPFAM" id="SSF52540">
    <property type="entry name" value="P-loop containing nucleoside triphosphate hydrolases"/>
    <property type="match status" value="1"/>
</dbReference>
<dbReference type="InterPro" id="IPR003593">
    <property type="entry name" value="AAA+_ATPase"/>
</dbReference>
<dbReference type="Pfam" id="PF08352">
    <property type="entry name" value="oligo_HPY"/>
    <property type="match status" value="1"/>
</dbReference>
<keyword evidence="3" id="KW-0813">Transport</keyword>
<dbReference type="PROSITE" id="PS50893">
    <property type="entry name" value="ABC_TRANSPORTER_2"/>
    <property type="match status" value="1"/>
</dbReference>
<gene>
    <name evidence="9" type="ORF">C0601_06655</name>
</gene>
<organism evidence="9 10">
    <name type="scientific">Muiribacterium halophilum</name>
    <dbReference type="NCBI Taxonomy" id="2053465"/>
    <lineage>
        <taxon>Bacteria</taxon>
        <taxon>Candidatus Muiribacteriota</taxon>
        <taxon>Candidatus Muiribacteriia</taxon>
        <taxon>Candidatus Muiribacteriales</taxon>
        <taxon>Candidatus Muiribacteriaceae</taxon>
        <taxon>Candidatus Muiribacterium</taxon>
    </lineage>
</organism>
<keyword evidence="5" id="KW-0547">Nucleotide-binding</keyword>
<dbReference type="InterPro" id="IPR050388">
    <property type="entry name" value="ABC_Ni/Peptide_Import"/>
</dbReference>
<protein>
    <submittedName>
        <fullName evidence="9">Peptide ABC transporter ATP-binding protein</fullName>
    </submittedName>
</protein>
<dbReference type="PROSITE" id="PS00211">
    <property type="entry name" value="ABC_TRANSPORTER_1"/>
    <property type="match status" value="1"/>
</dbReference>
<dbReference type="SMART" id="SM00382">
    <property type="entry name" value="AAA"/>
    <property type="match status" value="1"/>
</dbReference>
<dbReference type="GO" id="GO:0016887">
    <property type="term" value="F:ATP hydrolysis activity"/>
    <property type="evidence" value="ECO:0007669"/>
    <property type="project" value="InterPro"/>
</dbReference>
<feature type="domain" description="ABC transporter" evidence="8">
    <location>
        <begin position="7"/>
        <end position="259"/>
    </location>
</feature>
<dbReference type="Proteomes" id="UP000234857">
    <property type="component" value="Unassembled WGS sequence"/>
</dbReference>
<comment type="similarity">
    <text evidence="2">Belongs to the ABC transporter superfamily.</text>
</comment>
<evidence type="ECO:0000256" key="3">
    <source>
        <dbReference type="ARBA" id="ARBA00022448"/>
    </source>
</evidence>
<dbReference type="Gene3D" id="3.40.50.300">
    <property type="entry name" value="P-loop containing nucleotide triphosphate hydrolases"/>
    <property type="match status" value="1"/>
</dbReference>
<dbReference type="CDD" id="cd03257">
    <property type="entry name" value="ABC_NikE_OppD_transporters"/>
    <property type="match status" value="1"/>
</dbReference>
<dbReference type="EMBL" id="PKTG01000083">
    <property type="protein sequence ID" value="PLX17706.1"/>
    <property type="molecule type" value="Genomic_DNA"/>
</dbReference>
<dbReference type="GO" id="GO:0015833">
    <property type="term" value="P:peptide transport"/>
    <property type="evidence" value="ECO:0007669"/>
    <property type="project" value="InterPro"/>
</dbReference>
<dbReference type="PANTHER" id="PTHR43297:SF2">
    <property type="entry name" value="DIPEPTIDE TRANSPORT ATP-BINDING PROTEIN DPPD"/>
    <property type="match status" value="1"/>
</dbReference>
<dbReference type="GO" id="GO:0005886">
    <property type="term" value="C:plasma membrane"/>
    <property type="evidence" value="ECO:0007669"/>
    <property type="project" value="UniProtKB-SubCell"/>
</dbReference>
<dbReference type="NCBIfam" id="TIGR01727">
    <property type="entry name" value="oligo_HPY"/>
    <property type="match status" value="1"/>
</dbReference>
<evidence type="ECO:0000256" key="4">
    <source>
        <dbReference type="ARBA" id="ARBA00022475"/>
    </source>
</evidence>
<dbReference type="PANTHER" id="PTHR43297">
    <property type="entry name" value="OLIGOPEPTIDE TRANSPORT ATP-BINDING PROTEIN APPD"/>
    <property type="match status" value="1"/>
</dbReference>
<keyword evidence="7" id="KW-0472">Membrane</keyword>
<dbReference type="InterPro" id="IPR013563">
    <property type="entry name" value="Oligopep_ABC_C"/>
</dbReference>
<keyword evidence="6 9" id="KW-0067">ATP-binding</keyword>
<evidence type="ECO:0000256" key="5">
    <source>
        <dbReference type="ARBA" id="ARBA00022741"/>
    </source>
</evidence>
<name>A0A2N5ZGD9_MUIH1</name>
<dbReference type="FunFam" id="3.40.50.300:FF:000016">
    <property type="entry name" value="Oligopeptide ABC transporter ATP-binding component"/>
    <property type="match status" value="1"/>
</dbReference>
<dbReference type="InterPro" id="IPR003439">
    <property type="entry name" value="ABC_transporter-like_ATP-bd"/>
</dbReference>
<reference evidence="9 10" key="1">
    <citation type="submission" date="2017-11" db="EMBL/GenBank/DDBJ databases">
        <title>Genome-resolved metagenomics identifies genetic mobility, metabolic interactions, and unexpected diversity in perchlorate-reducing communities.</title>
        <authorList>
            <person name="Barnum T.P."/>
            <person name="Figueroa I.A."/>
            <person name="Carlstrom C.I."/>
            <person name="Lucas L.N."/>
            <person name="Engelbrektson A.L."/>
            <person name="Coates J.D."/>
        </authorList>
    </citation>
    <scope>NUCLEOTIDE SEQUENCE [LARGE SCALE GENOMIC DNA]</scope>
    <source>
        <strain evidence="9">BM706</strain>
    </source>
</reference>
<accession>A0A2N5ZGD9</accession>
<dbReference type="Pfam" id="PF00005">
    <property type="entry name" value="ABC_tran"/>
    <property type="match status" value="1"/>
</dbReference>
<sequence length="329" mass="36804">MDKKKLVEVKGLKTYFYVAGQVAKAVDDVSFDIFEGEVVGLVGESGSGKSVTSLSLLRLIPDPPGKIVEGEINFRGNDLLSLSWEDMRKVRGNEISMIFQEPMTSLNPVFTIGMQMMEPILLHQDVSEEEAFNKAVEMLELVGISDASKRMSDYPHQFSGGMRQLVMIAMALACDPYLLIADEPTTALDVTIQAQILDLMLDIKKKRPESAIMLITHDLAVVAEMCTRVIVMYCGKIQEVAEINELFENPMHPYTKGLMASIPSVETKKDRLYTIPGNVPSIMNLPKGCSFCTRCEKKIEICEKEIPELVEVRPGHKVRCHLYNKEVNK</sequence>